<feature type="domain" description="Transposase IS116/IS110/IS902 C-terminal" evidence="2">
    <location>
        <begin position="199"/>
        <end position="283"/>
    </location>
</feature>
<dbReference type="NCBIfam" id="NF033542">
    <property type="entry name" value="transpos_IS110"/>
    <property type="match status" value="1"/>
</dbReference>
<dbReference type="Proteomes" id="UP000198869">
    <property type="component" value="Unassembled WGS sequence"/>
</dbReference>
<dbReference type="AlphaFoldDB" id="A0A1G8PMS6"/>
<dbReference type="Pfam" id="PF01548">
    <property type="entry name" value="DEDD_Tnp_IS110"/>
    <property type="match status" value="1"/>
</dbReference>
<accession>A0A1G8PMS6</accession>
<dbReference type="RefSeq" id="WP_089861648.1">
    <property type="nucleotide sequence ID" value="NZ_FNDW01000030.1"/>
</dbReference>
<dbReference type="PANTHER" id="PTHR33055:SF3">
    <property type="entry name" value="PUTATIVE TRANSPOSASE FOR IS117-RELATED"/>
    <property type="match status" value="1"/>
</dbReference>
<reference evidence="4" key="1">
    <citation type="submission" date="2016-10" db="EMBL/GenBank/DDBJ databases">
        <authorList>
            <person name="Varghese N."/>
            <person name="Submissions S."/>
        </authorList>
    </citation>
    <scope>NUCLEOTIDE SEQUENCE [LARGE SCALE GENOMIC DNA]</scope>
    <source>
        <strain evidence="4">DSM 17071</strain>
    </source>
</reference>
<dbReference type="OrthoDB" id="964423at2"/>
<gene>
    <name evidence="3" type="ORF">SAMN05421846_1301</name>
</gene>
<dbReference type="InterPro" id="IPR002525">
    <property type="entry name" value="Transp_IS110-like_N"/>
</dbReference>
<proteinExistence type="predicted"/>
<dbReference type="InterPro" id="IPR003346">
    <property type="entry name" value="Transposase_20"/>
</dbReference>
<keyword evidence="4" id="KW-1185">Reference proteome</keyword>
<organism evidence="3 4">
    <name type="scientific">Chryseobacterium taeanense</name>
    <dbReference type="NCBI Taxonomy" id="311334"/>
    <lineage>
        <taxon>Bacteria</taxon>
        <taxon>Pseudomonadati</taxon>
        <taxon>Bacteroidota</taxon>
        <taxon>Flavobacteriia</taxon>
        <taxon>Flavobacteriales</taxon>
        <taxon>Weeksellaceae</taxon>
        <taxon>Chryseobacterium group</taxon>
        <taxon>Chryseobacterium</taxon>
    </lineage>
</organism>
<evidence type="ECO:0000313" key="3">
    <source>
        <dbReference type="EMBL" id="SDI93505.1"/>
    </source>
</evidence>
<dbReference type="InterPro" id="IPR047650">
    <property type="entry name" value="Transpos_IS110"/>
</dbReference>
<dbReference type="PANTHER" id="PTHR33055">
    <property type="entry name" value="TRANSPOSASE FOR INSERTION SEQUENCE ELEMENT IS1111A"/>
    <property type="match status" value="1"/>
</dbReference>
<name>A0A1G8PMS6_9FLAO</name>
<dbReference type="GO" id="GO:0006313">
    <property type="term" value="P:DNA transposition"/>
    <property type="evidence" value="ECO:0007669"/>
    <property type="project" value="InterPro"/>
</dbReference>
<evidence type="ECO:0000259" key="2">
    <source>
        <dbReference type="Pfam" id="PF02371"/>
    </source>
</evidence>
<feature type="domain" description="Transposase IS110-like N-terminal" evidence="1">
    <location>
        <begin position="6"/>
        <end position="149"/>
    </location>
</feature>
<dbReference type="GO" id="GO:0003677">
    <property type="term" value="F:DNA binding"/>
    <property type="evidence" value="ECO:0007669"/>
    <property type="project" value="InterPro"/>
</dbReference>
<protein>
    <submittedName>
        <fullName evidence="3">Transposase</fullName>
    </submittedName>
</protein>
<dbReference type="Pfam" id="PF02371">
    <property type="entry name" value="Transposase_20"/>
    <property type="match status" value="1"/>
</dbReference>
<dbReference type="GO" id="GO:0004803">
    <property type="term" value="F:transposase activity"/>
    <property type="evidence" value="ECO:0007669"/>
    <property type="project" value="InterPro"/>
</dbReference>
<evidence type="ECO:0000259" key="1">
    <source>
        <dbReference type="Pfam" id="PF01548"/>
    </source>
</evidence>
<evidence type="ECO:0000313" key="4">
    <source>
        <dbReference type="Proteomes" id="UP000198869"/>
    </source>
</evidence>
<sequence>MEKVFIGIDISKLTLDVFVNSCSKTQHYKIKNCSRAIKKFFKSFSNDANTVVGMENTGRYNFELYEVLSSMNIPVFVINPLHLKKSIGLLRGKNDKLDSQRICAFLEKNYMDLQPWIPKSLDIQKINLLNTERRHRVKIRAGLLRQMKDLSFLKNHTDKEIIKLNKQLILLLDKQIKTIEKKIVEIIESNTELKDQYIRIQTVPGVGRVLATMLIVKTNGFTEIQSARKMACYSGVVPFDHRSGSSIYYKPRISTMADKELKKILHLAALSSIRLKNDLALYFQRKVLEGKNKMSVLNAIRNKIIHRVYALIKNNSVYENNLQMS</sequence>
<dbReference type="EMBL" id="FNDW01000030">
    <property type="protein sequence ID" value="SDI93505.1"/>
    <property type="molecule type" value="Genomic_DNA"/>
</dbReference>